<evidence type="ECO:0000256" key="4">
    <source>
        <dbReference type="ARBA" id="ARBA00022967"/>
    </source>
</evidence>
<evidence type="ECO:0000256" key="2">
    <source>
        <dbReference type="ARBA" id="ARBA00022741"/>
    </source>
</evidence>
<dbReference type="GO" id="GO:0005524">
    <property type="term" value="F:ATP binding"/>
    <property type="evidence" value="ECO:0007669"/>
    <property type="project" value="UniProtKB-KW"/>
</dbReference>
<dbReference type="InterPro" id="IPR003439">
    <property type="entry name" value="ABC_transporter-like_ATP-bd"/>
</dbReference>
<dbReference type="InterPro" id="IPR003593">
    <property type="entry name" value="AAA+_ATPase"/>
</dbReference>
<dbReference type="CDD" id="cd03214">
    <property type="entry name" value="ABC_Iron-Siderophores_B12_Hemin"/>
    <property type="match status" value="1"/>
</dbReference>
<sequence>MVSLEFSHVYGGYESQSVFEDLNLAFPKGSFIALTGPNGSGKSTLLKFIYKHLKPIDGKVLLEGRNVATINQKELAKHLGFVPQNGKLDYAFTVTEAVSMGRYAYGGQDSGRSVEQALLECDIVHLGDKLVTELSGGELQRVLLARALCQQGKVLLLDEPVNHLDVKHQRSIMELLCRLVEKGYTVICVLHDLLLVQIYSQTTLVLQTGKVVAYGPTETVFTETLLRDVYDIDAHQVYDPTLDRMLWLPTYKGSSQ</sequence>
<keyword evidence="8" id="KW-1185">Reference proteome</keyword>
<keyword evidence="3 7" id="KW-0067">ATP-binding</keyword>
<evidence type="ECO:0000259" key="6">
    <source>
        <dbReference type="PROSITE" id="PS50893"/>
    </source>
</evidence>
<dbReference type="Gene3D" id="3.40.50.300">
    <property type="entry name" value="P-loop containing nucleotide triphosphate hydrolases"/>
    <property type="match status" value="1"/>
</dbReference>
<keyword evidence="4" id="KW-1278">Translocase</keyword>
<evidence type="ECO:0000256" key="3">
    <source>
        <dbReference type="ARBA" id="ARBA00022840"/>
    </source>
</evidence>
<feature type="domain" description="ABC transporter" evidence="6">
    <location>
        <begin position="4"/>
        <end position="233"/>
    </location>
</feature>
<dbReference type="PROSITE" id="PS00211">
    <property type="entry name" value="ABC_TRANSPORTER_1"/>
    <property type="match status" value="1"/>
</dbReference>
<dbReference type="PANTHER" id="PTHR42794:SF1">
    <property type="entry name" value="HEMIN IMPORT ATP-BINDING PROTEIN HMUV"/>
    <property type="match status" value="1"/>
</dbReference>
<proteinExistence type="predicted"/>
<dbReference type="PROSITE" id="PS50893">
    <property type="entry name" value="ABC_TRANSPORTER_2"/>
    <property type="match status" value="1"/>
</dbReference>
<reference evidence="8" key="1">
    <citation type="journal article" date="2024" name="J Bioinform Genom">
        <title>Complete genome sequence of the type strain bacterium Sphaerochaeta associata GLS2t (VKM B-2742)t.</title>
        <authorList>
            <person name="Troshina O.Y."/>
            <person name="Tepeeva A.N."/>
            <person name="Arzamasceva V.O."/>
            <person name="Whitman W.B."/>
            <person name="Varghese N."/>
            <person name="Shapiro N."/>
            <person name="Woyke T."/>
            <person name="Kripides N.C."/>
            <person name="Vasilenko O.V."/>
        </authorList>
    </citation>
    <scope>NUCLEOTIDE SEQUENCE [LARGE SCALE GENOMIC DNA]</scope>
    <source>
        <strain evidence="8">GLS2T</strain>
    </source>
</reference>
<organism evidence="7 8">
    <name type="scientific">Sphaerochaeta associata</name>
    <dbReference type="NCBI Taxonomy" id="1129264"/>
    <lineage>
        <taxon>Bacteria</taxon>
        <taxon>Pseudomonadati</taxon>
        <taxon>Spirochaetota</taxon>
        <taxon>Spirochaetia</taxon>
        <taxon>Spirochaetales</taxon>
        <taxon>Sphaerochaetaceae</taxon>
        <taxon>Sphaerochaeta</taxon>
    </lineage>
</organism>
<dbReference type="Proteomes" id="UP000829708">
    <property type="component" value="Chromosome"/>
</dbReference>
<evidence type="ECO:0000313" key="8">
    <source>
        <dbReference type="Proteomes" id="UP000829708"/>
    </source>
</evidence>
<dbReference type="Pfam" id="PF00005">
    <property type="entry name" value="ABC_tran"/>
    <property type="match status" value="1"/>
</dbReference>
<name>A0ABY4DI12_9SPIR</name>
<dbReference type="PANTHER" id="PTHR42794">
    <property type="entry name" value="HEMIN IMPORT ATP-BINDING PROTEIN HMUV"/>
    <property type="match status" value="1"/>
</dbReference>
<evidence type="ECO:0000256" key="1">
    <source>
        <dbReference type="ARBA" id="ARBA00022448"/>
    </source>
</evidence>
<dbReference type="SMART" id="SM00382">
    <property type="entry name" value="AAA"/>
    <property type="match status" value="1"/>
</dbReference>
<keyword evidence="1" id="KW-0813">Transport</keyword>
<keyword evidence="2" id="KW-0547">Nucleotide-binding</keyword>
<comment type="function">
    <text evidence="5">Part of the ABC transporter complex HmuTUV involved in hemin import. Responsible for energy coupling to the transport system.</text>
</comment>
<accession>A0ABY4DI12</accession>
<dbReference type="InterPro" id="IPR017871">
    <property type="entry name" value="ABC_transporter-like_CS"/>
</dbReference>
<dbReference type="InterPro" id="IPR027417">
    <property type="entry name" value="P-loop_NTPase"/>
</dbReference>
<dbReference type="EMBL" id="CP094929">
    <property type="protein sequence ID" value="UOM52734.1"/>
    <property type="molecule type" value="Genomic_DNA"/>
</dbReference>
<dbReference type="SUPFAM" id="SSF52540">
    <property type="entry name" value="P-loop containing nucleoside triphosphate hydrolases"/>
    <property type="match status" value="1"/>
</dbReference>
<protein>
    <submittedName>
        <fullName evidence="7">ABC transporter ATP-binding protein</fullName>
    </submittedName>
</protein>
<evidence type="ECO:0000313" key="7">
    <source>
        <dbReference type="EMBL" id="UOM52734.1"/>
    </source>
</evidence>
<dbReference type="RefSeq" id="WP_244775315.1">
    <property type="nucleotide sequence ID" value="NZ_CP094929.1"/>
</dbReference>
<evidence type="ECO:0000256" key="5">
    <source>
        <dbReference type="ARBA" id="ARBA00037066"/>
    </source>
</evidence>
<gene>
    <name evidence="7" type="ORF">MUG09_08195</name>
</gene>